<reference evidence="2" key="1">
    <citation type="submission" date="2013-03" db="EMBL/GenBank/DDBJ databases">
        <authorList>
            <person name="Aslett M."/>
        </authorList>
    </citation>
    <scope>NUCLEOTIDE SEQUENCE [LARGE SCALE GENOMIC DNA]</scope>
    <source>
        <strain evidence="2">ISE/inbred ISE</strain>
    </source>
</reference>
<comment type="caution">
    <text evidence="2">The sequence shown here is derived from an EMBL/GenBank/DDBJ whole genome shotgun (WGS) entry which is preliminary data.</text>
</comment>
<gene>
    <name evidence="2" type="ORF">HCOI_00347600</name>
</gene>
<dbReference type="AlphaFoldDB" id="W6NAC7"/>
<dbReference type="InterPro" id="IPR020149">
    <property type="entry name" value="Uncharacterised_C02F5.10"/>
</dbReference>
<feature type="compositionally biased region" description="Polar residues" evidence="1">
    <location>
        <begin position="71"/>
        <end position="87"/>
    </location>
</feature>
<protein>
    <submittedName>
        <fullName evidence="2">Uncharacterized protein</fullName>
    </submittedName>
</protein>
<name>W6NAC7_HAECO</name>
<dbReference type="EMBL" id="CAVP010053219">
    <property type="protein sequence ID" value="CDL93890.1"/>
    <property type="molecule type" value="Genomic_DNA"/>
</dbReference>
<proteinExistence type="predicted"/>
<reference evidence="2" key="2">
    <citation type="submission" date="2013-05" db="EMBL/GenBank/DDBJ databases">
        <title>The genome and transcriptome of Haemonchus contortus: a key model parasite for drug and vaccine discovery.</title>
        <authorList>
            <person name="Laing R."/>
            <person name="Kikuchi T."/>
            <person name="Martinelli A."/>
            <person name="Tsai I.J."/>
            <person name="Beech R.N."/>
            <person name="Redman E."/>
            <person name="Holroyd N."/>
            <person name="Bartley D.J."/>
            <person name="Beasley H."/>
            <person name="Britton C."/>
            <person name="Curran D."/>
            <person name="Devaney E."/>
            <person name="Gilabert A."/>
            <person name="Jackson F."/>
            <person name="Hunt M."/>
            <person name="Johnston S."/>
            <person name="Kryukov I."/>
            <person name="Li K."/>
            <person name="Morrison A.A."/>
            <person name="Reid A.J."/>
            <person name="Sargison N."/>
            <person name="Saunders G."/>
            <person name="Wasmuth J.D."/>
            <person name="Wolstenholme A."/>
            <person name="Berriman M."/>
            <person name="Gilleard J.S."/>
            <person name="Cotton J.A."/>
        </authorList>
    </citation>
    <scope>NUCLEOTIDE SEQUENCE [LARGE SCALE GENOMIC DNA]</scope>
    <source>
        <strain evidence="2">ISE/inbred ISE</strain>
    </source>
</reference>
<feature type="region of interest" description="Disordered" evidence="1">
    <location>
        <begin position="62"/>
        <end position="93"/>
    </location>
</feature>
<organism evidence="2">
    <name type="scientific">Haemonchus contortus</name>
    <name type="common">Barber pole worm</name>
    <dbReference type="NCBI Taxonomy" id="6289"/>
    <lineage>
        <taxon>Eukaryota</taxon>
        <taxon>Metazoa</taxon>
        <taxon>Ecdysozoa</taxon>
        <taxon>Nematoda</taxon>
        <taxon>Chromadorea</taxon>
        <taxon>Rhabditida</taxon>
        <taxon>Rhabditina</taxon>
        <taxon>Rhabditomorpha</taxon>
        <taxon>Strongyloidea</taxon>
        <taxon>Trichostrongylidae</taxon>
        <taxon>Haemonchus</taxon>
    </lineage>
</organism>
<dbReference type="Pfam" id="PF17309">
    <property type="entry name" value="DUF5356"/>
    <property type="match status" value="1"/>
</dbReference>
<evidence type="ECO:0000313" key="2">
    <source>
        <dbReference type="EMBL" id="CDL93890.1"/>
    </source>
</evidence>
<evidence type="ECO:0000256" key="1">
    <source>
        <dbReference type="SAM" id="MobiDB-lite"/>
    </source>
</evidence>
<accession>W6NAC7</accession>
<sequence length="220" mass="24800">MRRLNNQLCRIPILLNGQKFQLPIEPGDTENPEFQRFPVNAAATENEEPGAESNLKTAVAIESPENKSARETPSTSMYPSLPTSVTMPTYPGDRIGESLTDFSEAEWKEGRQAYPADFLNLLRDDGHVHVFAPREKAAEYLMNFGERRRRRHRPKRDLRIDAAAAEGSRPILSFAELVRAITDLLNEDKEQNEGVKIHISVRVIGSRDKHHEATTVISAQ</sequence>